<keyword evidence="10" id="KW-0732">Signal</keyword>
<keyword evidence="2 8" id="KW-0813">Transport</keyword>
<dbReference type="RefSeq" id="WP_343841939.1">
    <property type="nucleotide sequence ID" value="NZ_BAAAEI010000006.1"/>
</dbReference>
<dbReference type="InterPro" id="IPR037066">
    <property type="entry name" value="Plug_dom_sf"/>
</dbReference>
<dbReference type="Pfam" id="PF00593">
    <property type="entry name" value="TonB_dep_Rec_b-barrel"/>
    <property type="match status" value="1"/>
</dbReference>
<evidence type="ECO:0000256" key="7">
    <source>
        <dbReference type="ARBA" id="ARBA00023237"/>
    </source>
</evidence>
<keyword evidence="3 8" id="KW-1134">Transmembrane beta strand</keyword>
<feature type="domain" description="TonB-dependent receptor plug" evidence="12">
    <location>
        <begin position="59"/>
        <end position="171"/>
    </location>
</feature>
<dbReference type="SUPFAM" id="SSF56935">
    <property type="entry name" value="Porins"/>
    <property type="match status" value="1"/>
</dbReference>
<dbReference type="Proteomes" id="UP001501757">
    <property type="component" value="Unassembled WGS sequence"/>
</dbReference>
<evidence type="ECO:0000256" key="1">
    <source>
        <dbReference type="ARBA" id="ARBA00004571"/>
    </source>
</evidence>
<keyword evidence="14" id="KW-1185">Reference proteome</keyword>
<comment type="similarity">
    <text evidence="8 9">Belongs to the TonB-dependent receptor family.</text>
</comment>
<evidence type="ECO:0000256" key="10">
    <source>
        <dbReference type="SAM" id="SignalP"/>
    </source>
</evidence>
<evidence type="ECO:0000256" key="8">
    <source>
        <dbReference type="PROSITE-ProRule" id="PRU01360"/>
    </source>
</evidence>
<protein>
    <submittedName>
        <fullName evidence="13">TonB-dependent receptor</fullName>
    </submittedName>
</protein>
<keyword evidence="6 8" id="KW-0472">Membrane</keyword>
<name>A0ABN0WSD4_9ALTE</name>
<organism evidence="13 14">
    <name type="scientific">Bowmanella denitrificans</name>
    <dbReference type="NCBI Taxonomy" id="366582"/>
    <lineage>
        <taxon>Bacteria</taxon>
        <taxon>Pseudomonadati</taxon>
        <taxon>Pseudomonadota</taxon>
        <taxon>Gammaproteobacteria</taxon>
        <taxon>Alteromonadales</taxon>
        <taxon>Alteromonadaceae</taxon>
        <taxon>Bowmanella</taxon>
    </lineage>
</organism>
<evidence type="ECO:0000313" key="13">
    <source>
        <dbReference type="EMBL" id="GAA0345533.1"/>
    </source>
</evidence>
<dbReference type="Gene3D" id="2.170.130.10">
    <property type="entry name" value="TonB-dependent receptor, plug domain"/>
    <property type="match status" value="1"/>
</dbReference>
<keyword evidence="13" id="KW-0675">Receptor</keyword>
<feature type="domain" description="TonB-dependent receptor-like beta-barrel" evidence="11">
    <location>
        <begin position="376"/>
        <end position="905"/>
    </location>
</feature>
<evidence type="ECO:0000256" key="2">
    <source>
        <dbReference type="ARBA" id="ARBA00022448"/>
    </source>
</evidence>
<sequence>MHQVRDNHNAAPFRYSLLALSVLGLVPAVQAQAQQTSEQNMEMEVIDITGSRIRRTDIETHTPVVSFSADDIVKTGTINIGELLNELPSMVPAGGTETSNANGYAGLSRQDLRGLGSTRTLVLVNGRRHVPSVPGTSEVDVSSIPTALIERIDVLTGGASSIYGADAVSGVVNIILKKNFTGTEMSASYNSTGEFDGKRWYATMTHGQPFADGNGHINYHLSYQTSDEVEAHTRGYVANDLTFIDNPNADAPGQVKRITAHRSSLYASSQRLFLLDGRPFGINPDGSLKPMLADGQEVYGTSTTQLAALTVDSSNDNFYTRYQWGRLAVPEDKLNANLNLNREIADGVDFSAELKYVKTKSESRTEPLAEYGVTPLPADYAFYTDAQRQEVTRTGQGLLFGGYFPEMGRQGSDYDYDLHQAVLALEGLTDNNYRWQLSVQHGQTKVKTTSINDYSQENWEKAVWGGYQDPETSQWRTCDASCVPVNVFQPLSQDAIDYLKIAPHQSSAKLTQSVFAASLDGELFELPAGFMGFAIGAEHRREKSDSTPSDVQLAGLGAFNYKAKPLSGDYHVSEAFAELRAPLLSDVLLAKSLELNGAWRTARYSTAGTNHSWTVGLDWMPTDELKIRASRAKAARAPNINEIYQSESQQWNYVYEVCYSAYRKNGSEYREANCDARGLNDPANYYNNALIITSGNEELKAERAYTFTGGLVYAPEYIDNLSLTVDYWDINLVDKIGTLDWSQIYPNCMDSASLDNIFCDLIEYQDGYTQLNVSYLNLAMHETRGVDYALDYRFSLPDSGVNLSLRSNWSRMLQRDLQSDPNAEIEQTLGEMAFPKWRGRTTFSAQTEDITLTLTGHYIGSQVPDLSRDPADYSVYATGRLWYLDLGLNYQFNSQTSVNLYVSNLSGRETPQIPGANTGGASWEMGYTAGLYSTLGRYYSLSVNHRF</sequence>
<dbReference type="PROSITE" id="PS52016">
    <property type="entry name" value="TONB_DEPENDENT_REC_3"/>
    <property type="match status" value="1"/>
</dbReference>
<comment type="caution">
    <text evidence="13">The sequence shown here is derived from an EMBL/GenBank/DDBJ whole genome shotgun (WGS) entry which is preliminary data.</text>
</comment>
<dbReference type="InterPro" id="IPR036942">
    <property type="entry name" value="Beta-barrel_TonB_sf"/>
</dbReference>
<evidence type="ECO:0000256" key="9">
    <source>
        <dbReference type="RuleBase" id="RU003357"/>
    </source>
</evidence>
<proteinExistence type="inferred from homology"/>
<keyword evidence="7 8" id="KW-0998">Cell outer membrane</keyword>
<gene>
    <name evidence="13" type="ORF">GCM10009092_07520</name>
</gene>
<reference evidence="13 14" key="1">
    <citation type="journal article" date="2019" name="Int. J. Syst. Evol. Microbiol.">
        <title>The Global Catalogue of Microorganisms (GCM) 10K type strain sequencing project: providing services to taxonomists for standard genome sequencing and annotation.</title>
        <authorList>
            <consortium name="The Broad Institute Genomics Platform"/>
            <consortium name="The Broad Institute Genome Sequencing Center for Infectious Disease"/>
            <person name="Wu L."/>
            <person name="Ma J."/>
        </authorList>
    </citation>
    <scope>NUCLEOTIDE SEQUENCE [LARGE SCALE GENOMIC DNA]</scope>
    <source>
        <strain evidence="13 14">JCM 13378</strain>
    </source>
</reference>
<dbReference type="InterPro" id="IPR039426">
    <property type="entry name" value="TonB-dep_rcpt-like"/>
</dbReference>
<evidence type="ECO:0000313" key="14">
    <source>
        <dbReference type="Proteomes" id="UP001501757"/>
    </source>
</evidence>
<accession>A0ABN0WSD4</accession>
<evidence type="ECO:0000256" key="6">
    <source>
        <dbReference type="ARBA" id="ARBA00023136"/>
    </source>
</evidence>
<evidence type="ECO:0000259" key="11">
    <source>
        <dbReference type="Pfam" id="PF00593"/>
    </source>
</evidence>
<keyword evidence="5 9" id="KW-0798">TonB box</keyword>
<dbReference type="Gene3D" id="2.40.170.20">
    <property type="entry name" value="TonB-dependent receptor, beta-barrel domain"/>
    <property type="match status" value="1"/>
</dbReference>
<dbReference type="PANTHER" id="PTHR47234:SF2">
    <property type="entry name" value="TONB-DEPENDENT RECEPTOR"/>
    <property type="match status" value="1"/>
</dbReference>
<evidence type="ECO:0000259" key="12">
    <source>
        <dbReference type="Pfam" id="PF07715"/>
    </source>
</evidence>
<dbReference type="InterPro" id="IPR000531">
    <property type="entry name" value="Beta-barrel_TonB"/>
</dbReference>
<feature type="chain" id="PRO_5047355192" evidence="10">
    <location>
        <begin position="34"/>
        <end position="947"/>
    </location>
</feature>
<evidence type="ECO:0000256" key="3">
    <source>
        <dbReference type="ARBA" id="ARBA00022452"/>
    </source>
</evidence>
<dbReference type="EMBL" id="BAAAEI010000006">
    <property type="protein sequence ID" value="GAA0345533.1"/>
    <property type="molecule type" value="Genomic_DNA"/>
</dbReference>
<evidence type="ECO:0000256" key="5">
    <source>
        <dbReference type="ARBA" id="ARBA00023077"/>
    </source>
</evidence>
<keyword evidence="4 8" id="KW-0812">Transmembrane</keyword>
<dbReference type="InterPro" id="IPR012910">
    <property type="entry name" value="Plug_dom"/>
</dbReference>
<dbReference type="PANTHER" id="PTHR47234">
    <property type="match status" value="1"/>
</dbReference>
<comment type="subcellular location">
    <subcellularLocation>
        <location evidence="1 8">Cell outer membrane</location>
        <topology evidence="1 8">Multi-pass membrane protein</topology>
    </subcellularLocation>
</comment>
<feature type="signal peptide" evidence="10">
    <location>
        <begin position="1"/>
        <end position="33"/>
    </location>
</feature>
<dbReference type="Pfam" id="PF07715">
    <property type="entry name" value="Plug"/>
    <property type="match status" value="1"/>
</dbReference>
<evidence type="ECO:0000256" key="4">
    <source>
        <dbReference type="ARBA" id="ARBA00022692"/>
    </source>
</evidence>